<name>A0A1Y6CQ08_9BACT</name>
<sequence>MNPRLSMLSIWLLSVAACSSKNTTTTSPRASSETTEDRSENSDSSNNTDQETDDQSQTDTSNEEVRLITESQARSIMEASCIAAGCHADVDEIFDSNTIVTQIESELMPPPDQGRYTLSDEKRAELLLFFSNRNGG</sequence>
<evidence type="ECO:0000256" key="1">
    <source>
        <dbReference type="SAM" id="MobiDB-lite"/>
    </source>
</evidence>
<dbReference type="Proteomes" id="UP000192907">
    <property type="component" value="Unassembled WGS sequence"/>
</dbReference>
<evidence type="ECO:0000256" key="2">
    <source>
        <dbReference type="SAM" id="SignalP"/>
    </source>
</evidence>
<protein>
    <recommendedName>
        <fullName evidence="5">Cytochrome c domain-containing protein</fullName>
    </recommendedName>
</protein>
<feature type="chain" id="PRO_5012486820" description="Cytochrome c domain-containing protein" evidence="2">
    <location>
        <begin position="21"/>
        <end position="136"/>
    </location>
</feature>
<keyword evidence="2" id="KW-0732">Signal</keyword>
<dbReference type="RefSeq" id="WP_132323848.1">
    <property type="nucleotide sequence ID" value="NZ_FWZT01000024.1"/>
</dbReference>
<feature type="compositionally biased region" description="Polar residues" evidence="1">
    <location>
        <begin position="19"/>
        <end position="30"/>
    </location>
</feature>
<feature type="signal peptide" evidence="2">
    <location>
        <begin position="1"/>
        <end position="20"/>
    </location>
</feature>
<dbReference type="EMBL" id="FWZT01000024">
    <property type="protein sequence ID" value="SMF68573.1"/>
    <property type="molecule type" value="Genomic_DNA"/>
</dbReference>
<reference evidence="4" key="1">
    <citation type="submission" date="2017-04" db="EMBL/GenBank/DDBJ databases">
        <authorList>
            <person name="Varghese N."/>
            <person name="Submissions S."/>
        </authorList>
    </citation>
    <scope>NUCLEOTIDE SEQUENCE [LARGE SCALE GENOMIC DNA]</scope>
    <source>
        <strain evidence="4">RKEM611</strain>
    </source>
</reference>
<dbReference type="AlphaFoldDB" id="A0A1Y6CQ08"/>
<proteinExistence type="predicted"/>
<dbReference type="PROSITE" id="PS51257">
    <property type="entry name" value="PROKAR_LIPOPROTEIN"/>
    <property type="match status" value="1"/>
</dbReference>
<accession>A0A1Y6CQ08</accession>
<evidence type="ECO:0008006" key="5">
    <source>
        <dbReference type="Google" id="ProtNLM"/>
    </source>
</evidence>
<dbReference type="STRING" id="1513793.SAMN06296036_12439"/>
<evidence type="ECO:0000313" key="3">
    <source>
        <dbReference type="EMBL" id="SMF68573.1"/>
    </source>
</evidence>
<keyword evidence="4" id="KW-1185">Reference proteome</keyword>
<gene>
    <name evidence="3" type="ORF">SAMN06296036_12439</name>
</gene>
<organism evidence="3 4">
    <name type="scientific">Pseudobacteriovorax antillogorgiicola</name>
    <dbReference type="NCBI Taxonomy" id="1513793"/>
    <lineage>
        <taxon>Bacteria</taxon>
        <taxon>Pseudomonadati</taxon>
        <taxon>Bdellovibrionota</taxon>
        <taxon>Oligoflexia</taxon>
        <taxon>Oligoflexales</taxon>
        <taxon>Pseudobacteriovoracaceae</taxon>
        <taxon>Pseudobacteriovorax</taxon>
    </lineage>
</organism>
<feature type="region of interest" description="Disordered" evidence="1">
    <location>
        <begin position="19"/>
        <end position="66"/>
    </location>
</feature>
<evidence type="ECO:0000313" key="4">
    <source>
        <dbReference type="Proteomes" id="UP000192907"/>
    </source>
</evidence>